<accession>A0A3P8CA29</accession>
<reference evidence="3" key="2">
    <citation type="submission" date="2019-09" db="UniProtKB">
        <authorList>
            <consortium name="WormBaseParasite"/>
        </authorList>
    </citation>
    <scope>IDENTIFICATION</scope>
</reference>
<protein>
    <submittedName>
        <fullName evidence="3">DUF1989 domain-containing protein</fullName>
    </submittedName>
</protein>
<dbReference type="Gene3D" id="3.40.50.300">
    <property type="entry name" value="P-loop containing nucleotide triphosphate hydrolases"/>
    <property type="match status" value="1"/>
</dbReference>
<dbReference type="OrthoDB" id="5817316at2759"/>
<sequence>MFNFRPLTNGIEAARRNIPWRPLTNGIEAARRNIPWRVRPMKQAIGRYAGKLNPKPALTSVFLTTAHADGSPQRFLHICDNGDTFGKLPDTVQNETLRETLLRGVGLLHEGMHPKGFQIVGKLQQRDYTGVHCAAYYVLPSENVAYLVVIMDVQFYDGKYQSYEDYPIGDVLHMVRLANRPGRDVDVE</sequence>
<dbReference type="WBParaSite" id="HPBE_0002003301-mRNA-1">
    <property type="protein sequence ID" value="HPBE_0002003301-mRNA-1"/>
    <property type="gene ID" value="HPBE_0002003301"/>
</dbReference>
<organism evidence="2 3">
    <name type="scientific">Heligmosomoides polygyrus</name>
    <name type="common">Parasitic roundworm</name>
    <dbReference type="NCBI Taxonomy" id="6339"/>
    <lineage>
        <taxon>Eukaryota</taxon>
        <taxon>Metazoa</taxon>
        <taxon>Ecdysozoa</taxon>
        <taxon>Nematoda</taxon>
        <taxon>Chromadorea</taxon>
        <taxon>Rhabditida</taxon>
        <taxon>Rhabditina</taxon>
        <taxon>Rhabditomorpha</taxon>
        <taxon>Strongyloidea</taxon>
        <taxon>Heligmosomidae</taxon>
        <taxon>Heligmosomoides</taxon>
    </lineage>
</organism>
<keyword evidence="2" id="KW-1185">Reference proteome</keyword>
<evidence type="ECO:0000313" key="2">
    <source>
        <dbReference type="Proteomes" id="UP000050761"/>
    </source>
</evidence>
<dbReference type="EMBL" id="UZAH01031803">
    <property type="protein sequence ID" value="VDP17948.1"/>
    <property type="molecule type" value="Genomic_DNA"/>
</dbReference>
<proteinExistence type="predicted"/>
<dbReference type="AlphaFoldDB" id="A0A183GCV4"/>
<accession>A0A183GCV4</accession>
<dbReference type="InterPro" id="IPR027417">
    <property type="entry name" value="P-loop_NTPase"/>
</dbReference>
<evidence type="ECO:0000313" key="3">
    <source>
        <dbReference type="WBParaSite" id="HPBE_0002003301-mRNA-1"/>
    </source>
</evidence>
<dbReference type="Proteomes" id="UP000050761">
    <property type="component" value="Unassembled WGS sequence"/>
</dbReference>
<reference evidence="1 2" key="1">
    <citation type="submission" date="2018-11" db="EMBL/GenBank/DDBJ databases">
        <authorList>
            <consortium name="Pathogen Informatics"/>
        </authorList>
    </citation>
    <scope>NUCLEOTIDE SEQUENCE [LARGE SCALE GENOMIC DNA]</scope>
</reference>
<gene>
    <name evidence="1" type="ORF">HPBE_LOCUS20032</name>
</gene>
<name>A0A183GCV4_HELPZ</name>
<evidence type="ECO:0000313" key="1">
    <source>
        <dbReference type="EMBL" id="VDP17948.1"/>
    </source>
</evidence>